<dbReference type="EMBL" id="VAHF01000005">
    <property type="protein sequence ID" value="TXG61421.1"/>
    <property type="molecule type" value="Genomic_DNA"/>
</dbReference>
<accession>A0A5C7HWB6</accession>
<sequence length="195" mass="22124">MAATFFKILCVFPIFFVFGGATYSWNPFSNIPFQRQNNKPSLRWQFGPQQGSDQVPPSPGRQNNNPSLRWQFGTQEGSPSPGQQTYSAEFHSEYYIPKQGGETGNNPVHPNPSMSAGFGNQYNIPKQGSETGNNLIHPSPMHQMYYDPSISARFFKMSGQGRIHSRSRKVAPPWYYLLYFVYKGVPSVAMWVQIK</sequence>
<dbReference type="OrthoDB" id="10558742at2759"/>
<feature type="domain" description="Galactose oxidase-like Early set" evidence="3">
    <location>
        <begin position="166"/>
        <end position="194"/>
    </location>
</feature>
<reference evidence="5" key="1">
    <citation type="journal article" date="2019" name="Gigascience">
        <title>De novo genome assembly of the endangered Acer yangbiense, a plant species with extremely small populations endemic to Yunnan Province, China.</title>
        <authorList>
            <person name="Yang J."/>
            <person name="Wariss H.M."/>
            <person name="Tao L."/>
            <person name="Zhang R."/>
            <person name="Yun Q."/>
            <person name="Hollingsworth P."/>
            <person name="Dao Z."/>
            <person name="Luo G."/>
            <person name="Guo H."/>
            <person name="Ma Y."/>
            <person name="Sun W."/>
        </authorList>
    </citation>
    <scope>NUCLEOTIDE SEQUENCE [LARGE SCALE GENOMIC DNA]</scope>
    <source>
        <strain evidence="5">cv. Malutang</strain>
    </source>
</reference>
<organism evidence="4 5">
    <name type="scientific">Acer yangbiense</name>
    <dbReference type="NCBI Taxonomy" id="1000413"/>
    <lineage>
        <taxon>Eukaryota</taxon>
        <taxon>Viridiplantae</taxon>
        <taxon>Streptophyta</taxon>
        <taxon>Embryophyta</taxon>
        <taxon>Tracheophyta</taxon>
        <taxon>Spermatophyta</taxon>
        <taxon>Magnoliopsida</taxon>
        <taxon>eudicotyledons</taxon>
        <taxon>Gunneridae</taxon>
        <taxon>Pentapetalae</taxon>
        <taxon>rosids</taxon>
        <taxon>malvids</taxon>
        <taxon>Sapindales</taxon>
        <taxon>Sapindaceae</taxon>
        <taxon>Hippocastanoideae</taxon>
        <taxon>Acereae</taxon>
        <taxon>Acer</taxon>
    </lineage>
</organism>
<keyword evidence="2" id="KW-0472">Membrane</keyword>
<dbReference type="AlphaFoldDB" id="A0A5C7HWB6"/>
<evidence type="ECO:0000259" key="3">
    <source>
        <dbReference type="Pfam" id="PF09118"/>
    </source>
</evidence>
<keyword evidence="5" id="KW-1185">Reference proteome</keyword>
<name>A0A5C7HWB6_9ROSI</name>
<dbReference type="Pfam" id="PF09118">
    <property type="entry name" value="GO-like_E_set"/>
    <property type="match status" value="1"/>
</dbReference>
<dbReference type="InterPro" id="IPR015202">
    <property type="entry name" value="GO-like_E_set"/>
</dbReference>
<feature type="transmembrane region" description="Helical" evidence="2">
    <location>
        <begin position="174"/>
        <end position="192"/>
    </location>
</feature>
<dbReference type="Proteomes" id="UP000323000">
    <property type="component" value="Chromosome 5"/>
</dbReference>
<dbReference type="Gene3D" id="2.60.40.10">
    <property type="entry name" value="Immunoglobulins"/>
    <property type="match status" value="1"/>
</dbReference>
<keyword evidence="2" id="KW-1133">Transmembrane helix</keyword>
<feature type="compositionally biased region" description="Polar residues" evidence="1">
    <location>
        <begin position="47"/>
        <end position="85"/>
    </location>
</feature>
<dbReference type="InterPro" id="IPR013783">
    <property type="entry name" value="Ig-like_fold"/>
</dbReference>
<evidence type="ECO:0000256" key="1">
    <source>
        <dbReference type="SAM" id="MobiDB-lite"/>
    </source>
</evidence>
<keyword evidence="2" id="KW-0812">Transmembrane</keyword>
<evidence type="ECO:0000313" key="5">
    <source>
        <dbReference type="Proteomes" id="UP000323000"/>
    </source>
</evidence>
<comment type="caution">
    <text evidence="4">The sequence shown here is derived from an EMBL/GenBank/DDBJ whole genome shotgun (WGS) entry which is preliminary data.</text>
</comment>
<proteinExistence type="predicted"/>
<protein>
    <recommendedName>
        <fullName evidence="3">Galactose oxidase-like Early set domain-containing protein</fullName>
    </recommendedName>
</protein>
<gene>
    <name evidence="4" type="ORF">EZV62_012784</name>
</gene>
<feature type="region of interest" description="Disordered" evidence="1">
    <location>
        <begin position="39"/>
        <end position="85"/>
    </location>
</feature>
<evidence type="ECO:0000313" key="4">
    <source>
        <dbReference type="EMBL" id="TXG61421.1"/>
    </source>
</evidence>
<evidence type="ECO:0000256" key="2">
    <source>
        <dbReference type="SAM" id="Phobius"/>
    </source>
</evidence>